<evidence type="ECO:0000313" key="13">
    <source>
        <dbReference type="Proteomes" id="UP000252707"/>
    </source>
</evidence>
<proteinExistence type="inferred from homology"/>
<evidence type="ECO:0000256" key="3">
    <source>
        <dbReference type="ARBA" id="ARBA00014962"/>
    </source>
</evidence>
<dbReference type="InterPro" id="IPR003849">
    <property type="entry name" value="Preprotein_translocase_YajC"/>
</dbReference>
<dbReference type="NCBIfam" id="TIGR00739">
    <property type="entry name" value="yajC"/>
    <property type="match status" value="1"/>
</dbReference>
<evidence type="ECO:0000256" key="9">
    <source>
        <dbReference type="ARBA" id="ARBA00023010"/>
    </source>
</evidence>
<dbReference type="Proteomes" id="UP000252707">
    <property type="component" value="Unassembled WGS sequence"/>
</dbReference>
<keyword evidence="9" id="KW-0811">Translocation</keyword>
<keyword evidence="10 11" id="KW-0472">Membrane</keyword>
<dbReference type="AlphaFoldDB" id="A0A369CE31"/>
<organism evidence="12 13">
    <name type="scientific">Thioalbus denitrificans</name>
    <dbReference type="NCBI Taxonomy" id="547122"/>
    <lineage>
        <taxon>Bacteria</taxon>
        <taxon>Pseudomonadati</taxon>
        <taxon>Pseudomonadota</taxon>
        <taxon>Gammaproteobacteria</taxon>
        <taxon>Chromatiales</taxon>
        <taxon>Ectothiorhodospiraceae</taxon>
        <taxon>Thioalbus</taxon>
    </lineage>
</organism>
<evidence type="ECO:0000256" key="5">
    <source>
        <dbReference type="ARBA" id="ARBA00022475"/>
    </source>
</evidence>
<evidence type="ECO:0000256" key="4">
    <source>
        <dbReference type="ARBA" id="ARBA00022448"/>
    </source>
</evidence>
<evidence type="ECO:0000256" key="6">
    <source>
        <dbReference type="ARBA" id="ARBA00022692"/>
    </source>
</evidence>
<evidence type="ECO:0000313" key="12">
    <source>
        <dbReference type="EMBL" id="RCX31821.1"/>
    </source>
</evidence>
<name>A0A369CE31_9GAMM</name>
<evidence type="ECO:0000256" key="7">
    <source>
        <dbReference type="ARBA" id="ARBA00022927"/>
    </source>
</evidence>
<keyword evidence="4" id="KW-0813">Transport</keyword>
<accession>A0A369CE31</accession>
<reference evidence="12 13" key="1">
    <citation type="submission" date="2018-07" db="EMBL/GenBank/DDBJ databases">
        <title>Genomic Encyclopedia of Type Strains, Phase IV (KMG-IV): sequencing the most valuable type-strain genomes for metagenomic binning, comparative biology and taxonomic classification.</title>
        <authorList>
            <person name="Goeker M."/>
        </authorList>
    </citation>
    <scope>NUCLEOTIDE SEQUENCE [LARGE SCALE GENOMIC DNA]</scope>
    <source>
        <strain evidence="12 13">DSM 26407</strain>
    </source>
</reference>
<sequence>MSFFIADAMAQAPAGAAQEPSLLGFLPLVVIFIVFWFLLIRPQQKRAKEHRQMVENLAKGDEVVTTGGLLGRITKLGENFVVVEIAEGIEVKVQKQMVASLMPKGTSKSL</sequence>
<dbReference type="PRINTS" id="PR01853">
    <property type="entry name" value="YAJCTRNLCASE"/>
</dbReference>
<evidence type="ECO:0000256" key="10">
    <source>
        <dbReference type="ARBA" id="ARBA00023136"/>
    </source>
</evidence>
<gene>
    <name evidence="12" type="ORF">DFQ59_102168</name>
</gene>
<comment type="similarity">
    <text evidence="2">Belongs to the YajC family.</text>
</comment>
<evidence type="ECO:0000256" key="11">
    <source>
        <dbReference type="SAM" id="Phobius"/>
    </source>
</evidence>
<comment type="caution">
    <text evidence="12">The sequence shown here is derived from an EMBL/GenBank/DDBJ whole genome shotgun (WGS) entry which is preliminary data.</text>
</comment>
<dbReference type="EMBL" id="QPJY01000002">
    <property type="protein sequence ID" value="RCX31821.1"/>
    <property type="molecule type" value="Genomic_DNA"/>
</dbReference>
<dbReference type="OrthoDB" id="9811406at2"/>
<dbReference type="SMART" id="SM01323">
    <property type="entry name" value="YajC"/>
    <property type="match status" value="1"/>
</dbReference>
<feature type="transmembrane region" description="Helical" evidence="11">
    <location>
        <begin position="20"/>
        <end position="40"/>
    </location>
</feature>
<keyword evidence="8 11" id="KW-1133">Transmembrane helix</keyword>
<dbReference type="GO" id="GO:0015031">
    <property type="term" value="P:protein transport"/>
    <property type="evidence" value="ECO:0007669"/>
    <property type="project" value="UniProtKB-KW"/>
</dbReference>
<keyword evidence="5" id="KW-1003">Cell membrane</keyword>
<keyword evidence="13" id="KW-1185">Reference proteome</keyword>
<dbReference type="PANTHER" id="PTHR33909">
    <property type="entry name" value="SEC TRANSLOCON ACCESSORY COMPLEX SUBUNIT YAJC"/>
    <property type="match status" value="1"/>
</dbReference>
<keyword evidence="7" id="KW-0653">Protein transport</keyword>
<evidence type="ECO:0000256" key="1">
    <source>
        <dbReference type="ARBA" id="ARBA00004162"/>
    </source>
</evidence>
<evidence type="ECO:0000256" key="2">
    <source>
        <dbReference type="ARBA" id="ARBA00006742"/>
    </source>
</evidence>
<dbReference type="Pfam" id="PF02699">
    <property type="entry name" value="YajC"/>
    <property type="match status" value="1"/>
</dbReference>
<dbReference type="PANTHER" id="PTHR33909:SF1">
    <property type="entry name" value="SEC TRANSLOCON ACCESSORY COMPLEX SUBUNIT YAJC"/>
    <property type="match status" value="1"/>
</dbReference>
<dbReference type="RefSeq" id="WP_114278663.1">
    <property type="nucleotide sequence ID" value="NZ_QPJY01000002.1"/>
</dbReference>
<dbReference type="GO" id="GO:0005886">
    <property type="term" value="C:plasma membrane"/>
    <property type="evidence" value="ECO:0007669"/>
    <property type="project" value="UniProtKB-SubCell"/>
</dbReference>
<keyword evidence="6 11" id="KW-0812">Transmembrane</keyword>
<evidence type="ECO:0000256" key="8">
    <source>
        <dbReference type="ARBA" id="ARBA00022989"/>
    </source>
</evidence>
<comment type="subcellular location">
    <subcellularLocation>
        <location evidence="1">Cell membrane</location>
        <topology evidence="1">Single-pass membrane protein</topology>
    </subcellularLocation>
</comment>
<protein>
    <recommendedName>
        <fullName evidence="3">Sec translocon accessory complex subunit YajC</fullName>
    </recommendedName>
</protein>